<dbReference type="GO" id="GO:0003677">
    <property type="term" value="F:DNA binding"/>
    <property type="evidence" value="ECO:0007669"/>
    <property type="project" value="UniProtKB-KW"/>
</dbReference>
<dbReference type="EMBL" id="JBHFNT010000184">
    <property type="protein sequence ID" value="MFB2836858.1"/>
    <property type="molecule type" value="Genomic_DNA"/>
</dbReference>
<accession>A0ABV4WP40</accession>
<feature type="transmembrane region" description="Helical" evidence="6">
    <location>
        <begin position="50"/>
        <end position="76"/>
    </location>
</feature>
<dbReference type="RefSeq" id="WP_413279223.1">
    <property type="nucleotide sequence ID" value="NZ_JBHFNT010000184.1"/>
</dbReference>
<keyword evidence="4 6" id="KW-1133">Transmembrane helix</keyword>
<dbReference type="SUPFAM" id="SSF52540">
    <property type="entry name" value="P-loop containing nucleoside triphosphate hydrolases"/>
    <property type="match status" value="1"/>
</dbReference>
<keyword evidence="5 6" id="KW-0472">Membrane</keyword>
<sequence>MSPQKPKTEEYSTIEKLKSLVKFAAKLPPRKYWNPEKLFIWSTQFKSFRWMYAGITSGASLGLIICGIASPLASHFEFNLMREYRLTRTIYNPTTLIFGTLLNAALGSGIGAFTGGAIALVALKVTKKDEEIEEKFVRGSKFAILPEAQAFISLQEKKKHYPRIRIGKLQMASTNDYGGYLLIGKPGTGKSLVLREIMEVLHERMKAGHRVRAIVLDSNGDFISTHYRPDFDLIFNPDDARSIKWSHSCEPEALISKIANSLVPTSVHGEPFWTQSAQMLLADMFSFIKKNSGIWKALTHPDNKNILAQELGARGLISVQFFNPNDNSENRTLQGIMANLPSNLGFYKNLPDPDPDKEMFSFFRWGKANTPDNWDGRWIYLPRYRHNSDTWNGLHRVILNLAIQGLLSNETDCETWVIADEFPNLGKIESILTALLPEGRKSGGFFVGAIQVISQLERNYGRDDTETILATLGTKIVFNTAEPDSANRLSKIVGTQEVLQLNRSYQPDGETVTGLGKTLREKVLIHPSEIMNLQQLKAYVISPGAPTTMVSIPIKKYEKINSNYVSAYPEEIREVELSRSVRKVPTEGVTNDEGVS</sequence>
<evidence type="ECO:0000256" key="6">
    <source>
        <dbReference type="SAM" id="Phobius"/>
    </source>
</evidence>
<dbReference type="InterPro" id="IPR051539">
    <property type="entry name" value="T4SS-coupling_protein"/>
</dbReference>
<feature type="transmembrane region" description="Helical" evidence="6">
    <location>
        <begin position="96"/>
        <end position="123"/>
    </location>
</feature>
<dbReference type="InterPro" id="IPR027417">
    <property type="entry name" value="P-loop_NTPase"/>
</dbReference>
<organism evidence="8 9">
    <name type="scientific">Floridaenema evergladense BLCC-F167</name>
    <dbReference type="NCBI Taxonomy" id="3153639"/>
    <lineage>
        <taxon>Bacteria</taxon>
        <taxon>Bacillati</taxon>
        <taxon>Cyanobacteriota</taxon>
        <taxon>Cyanophyceae</taxon>
        <taxon>Oscillatoriophycideae</taxon>
        <taxon>Aerosakkonematales</taxon>
        <taxon>Aerosakkonemataceae</taxon>
        <taxon>Floridanema</taxon>
        <taxon>Floridanema evergladense</taxon>
    </lineage>
</organism>
<keyword evidence="3 6" id="KW-0812">Transmembrane</keyword>
<comment type="caution">
    <text evidence="8">The sequence shown here is derived from an EMBL/GenBank/DDBJ whole genome shotgun (WGS) entry which is preliminary data.</text>
</comment>
<name>A0ABV4WP40_9CYAN</name>
<keyword evidence="2" id="KW-1003">Cell membrane</keyword>
<dbReference type="Proteomes" id="UP001576780">
    <property type="component" value="Unassembled WGS sequence"/>
</dbReference>
<proteinExistence type="predicted"/>
<comment type="subcellular location">
    <subcellularLocation>
        <location evidence="1">Cell membrane</location>
        <topology evidence="1">Multi-pass membrane protein</topology>
    </subcellularLocation>
</comment>
<keyword evidence="9" id="KW-1185">Reference proteome</keyword>
<dbReference type="CDD" id="cd01127">
    <property type="entry name" value="TrwB_TraG_TraD_VirD4"/>
    <property type="match status" value="1"/>
</dbReference>
<evidence type="ECO:0000256" key="5">
    <source>
        <dbReference type="ARBA" id="ARBA00023136"/>
    </source>
</evidence>
<reference evidence="8 9" key="1">
    <citation type="submission" date="2024-09" db="EMBL/GenBank/DDBJ databases">
        <title>Floridaenema gen nov. (Aerosakkonemataceae, Aerosakkonematales ord. nov., Cyanobacteria) from benthic tropical and subtropical fresh waters, with the description of four new species.</title>
        <authorList>
            <person name="Moretto J.A."/>
            <person name="Berthold D.E."/>
            <person name="Lefler F.W."/>
            <person name="Huang I.-S."/>
            <person name="Laughinghouse H. IV."/>
        </authorList>
    </citation>
    <scope>NUCLEOTIDE SEQUENCE [LARGE SCALE GENOMIC DNA]</scope>
    <source>
        <strain evidence="8 9">BLCC-F167</strain>
    </source>
</reference>
<dbReference type="Gene3D" id="3.40.50.300">
    <property type="entry name" value="P-loop containing nucleotide triphosphate hydrolases"/>
    <property type="match status" value="2"/>
</dbReference>
<dbReference type="PANTHER" id="PTHR37937:SF1">
    <property type="entry name" value="CONJUGATIVE TRANSFER: DNA TRANSPORT"/>
    <property type="match status" value="1"/>
</dbReference>
<dbReference type="Pfam" id="PF10412">
    <property type="entry name" value="TrwB_AAD_bind"/>
    <property type="match status" value="1"/>
</dbReference>
<evidence type="ECO:0000256" key="1">
    <source>
        <dbReference type="ARBA" id="ARBA00004651"/>
    </source>
</evidence>
<evidence type="ECO:0000313" key="9">
    <source>
        <dbReference type="Proteomes" id="UP001576780"/>
    </source>
</evidence>
<evidence type="ECO:0000313" key="8">
    <source>
        <dbReference type="EMBL" id="MFB2836858.1"/>
    </source>
</evidence>
<evidence type="ECO:0000256" key="2">
    <source>
        <dbReference type="ARBA" id="ARBA00022475"/>
    </source>
</evidence>
<evidence type="ECO:0000256" key="3">
    <source>
        <dbReference type="ARBA" id="ARBA00022692"/>
    </source>
</evidence>
<protein>
    <submittedName>
        <fullName evidence="8">Type IV secretion system DNA-binding domain-containing protein</fullName>
    </submittedName>
</protein>
<gene>
    <name evidence="8" type="ORF">ACE1CA_20210</name>
</gene>
<dbReference type="PANTHER" id="PTHR37937">
    <property type="entry name" value="CONJUGATIVE TRANSFER: DNA TRANSPORT"/>
    <property type="match status" value="1"/>
</dbReference>
<keyword evidence="8" id="KW-0238">DNA-binding</keyword>
<feature type="domain" description="Type IV secretion system coupling protein TraD DNA-binding" evidence="7">
    <location>
        <begin position="164"/>
        <end position="552"/>
    </location>
</feature>
<evidence type="ECO:0000256" key="4">
    <source>
        <dbReference type="ARBA" id="ARBA00022989"/>
    </source>
</evidence>
<dbReference type="InterPro" id="IPR019476">
    <property type="entry name" value="T4SS_TraD_DNA-bd"/>
</dbReference>
<evidence type="ECO:0000259" key="7">
    <source>
        <dbReference type="Pfam" id="PF10412"/>
    </source>
</evidence>